<keyword evidence="7" id="KW-0472">Membrane</keyword>
<organism evidence="9 10">
    <name type="scientific">Anaeromyxobacter oryzae</name>
    <dbReference type="NCBI Taxonomy" id="2918170"/>
    <lineage>
        <taxon>Bacteria</taxon>
        <taxon>Pseudomonadati</taxon>
        <taxon>Myxococcota</taxon>
        <taxon>Myxococcia</taxon>
        <taxon>Myxococcales</taxon>
        <taxon>Cystobacterineae</taxon>
        <taxon>Anaeromyxobacteraceae</taxon>
        <taxon>Anaeromyxobacter</taxon>
    </lineage>
</organism>
<keyword evidence="2" id="KW-0479">Metal-binding</keyword>
<comment type="cofactor">
    <cofactor evidence="6">
        <name>[2Fe-2S] cluster</name>
        <dbReference type="ChEBI" id="CHEBI:190135"/>
    </cofactor>
</comment>
<keyword evidence="5" id="KW-1015">Disulfide bond</keyword>
<dbReference type="Gene3D" id="2.102.10.10">
    <property type="entry name" value="Rieske [2Fe-2S] iron-sulphur domain"/>
    <property type="match status" value="1"/>
</dbReference>
<keyword evidence="10" id="KW-1185">Reference proteome</keyword>
<evidence type="ECO:0000256" key="3">
    <source>
        <dbReference type="ARBA" id="ARBA00023004"/>
    </source>
</evidence>
<dbReference type="InterPro" id="IPR014349">
    <property type="entry name" value="Rieske_Fe-S_prot"/>
</dbReference>
<proteinExistence type="predicted"/>
<evidence type="ECO:0000256" key="1">
    <source>
        <dbReference type="ARBA" id="ARBA00022714"/>
    </source>
</evidence>
<dbReference type="PANTHER" id="PTHR10134">
    <property type="entry name" value="CYTOCHROME B-C1 COMPLEX SUBUNIT RIESKE, MITOCHONDRIAL"/>
    <property type="match status" value="1"/>
</dbReference>
<evidence type="ECO:0000259" key="8">
    <source>
        <dbReference type="PROSITE" id="PS51296"/>
    </source>
</evidence>
<dbReference type="SUPFAM" id="SSF50022">
    <property type="entry name" value="ISP domain"/>
    <property type="match status" value="1"/>
</dbReference>
<name>A0ABM7WS67_9BACT</name>
<keyword evidence="4" id="KW-0411">Iron-sulfur</keyword>
<evidence type="ECO:0000313" key="10">
    <source>
        <dbReference type="Proteomes" id="UP001162891"/>
    </source>
</evidence>
<keyword evidence="1" id="KW-0001">2Fe-2S</keyword>
<evidence type="ECO:0000256" key="6">
    <source>
        <dbReference type="ARBA" id="ARBA00034078"/>
    </source>
</evidence>
<dbReference type="RefSeq" id="WP_248359876.1">
    <property type="nucleotide sequence ID" value="NZ_AP025591.1"/>
</dbReference>
<feature type="domain" description="Rieske" evidence="8">
    <location>
        <begin position="66"/>
        <end position="161"/>
    </location>
</feature>
<reference evidence="10" key="1">
    <citation type="journal article" date="2022" name="Int. J. Syst. Evol. Microbiol.">
        <title>Anaeromyxobacter oryzae sp. nov., Anaeromyxobacter diazotrophicus sp. nov. and Anaeromyxobacter paludicola sp. nov., isolated from paddy soils.</title>
        <authorList>
            <person name="Itoh H."/>
            <person name="Xu Z."/>
            <person name="Mise K."/>
            <person name="Masuda Y."/>
            <person name="Ushijima N."/>
            <person name="Hayakawa C."/>
            <person name="Shiratori Y."/>
            <person name="Senoo K."/>
        </authorList>
    </citation>
    <scope>NUCLEOTIDE SEQUENCE [LARGE SCALE GENOMIC DNA]</scope>
    <source>
        <strain evidence="10">Red232</strain>
    </source>
</reference>
<dbReference type="InterPro" id="IPR005805">
    <property type="entry name" value="Rieske_Fe-S_prot_C"/>
</dbReference>
<dbReference type="InterPro" id="IPR017941">
    <property type="entry name" value="Rieske_2Fe-2S"/>
</dbReference>
<evidence type="ECO:0000256" key="4">
    <source>
        <dbReference type="ARBA" id="ARBA00023014"/>
    </source>
</evidence>
<evidence type="ECO:0000256" key="7">
    <source>
        <dbReference type="SAM" id="Phobius"/>
    </source>
</evidence>
<sequence length="169" mass="18247">MIAPVRPAPAGPEDGARRSFLARLSIAAGAVAAALVAVPSGLFLLGLRRAPRVWRTVGRLDAFEVGKTVEVSFLDPSPLPWTGVTARTAAWLRRVDDQEFIAFSVHCTHLGCPVRWLQEAELFMCPCHGGVFYEDGRVASGPPPRPLSRYPVRVRAGVVEILTSPIPIA</sequence>
<feature type="transmembrane region" description="Helical" evidence="7">
    <location>
        <begin position="20"/>
        <end position="45"/>
    </location>
</feature>
<dbReference type="Pfam" id="PF00355">
    <property type="entry name" value="Rieske"/>
    <property type="match status" value="1"/>
</dbReference>
<dbReference type="Proteomes" id="UP001162891">
    <property type="component" value="Chromosome"/>
</dbReference>
<keyword evidence="7" id="KW-1133">Transmembrane helix</keyword>
<keyword evidence="3" id="KW-0408">Iron</keyword>
<dbReference type="EMBL" id="AP025591">
    <property type="protein sequence ID" value="BDG02316.1"/>
    <property type="molecule type" value="Genomic_DNA"/>
</dbReference>
<gene>
    <name evidence="9" type="ORF">AMOR_13120</name>
</gene>
<accession>A0ABM7WS67</accession>
<evidence type="ECO:0000256" key="5">
    <source>
        <dbReference type="ARBA" id="ARBA00023157"/>
    </source>
</evidence>
<dbReference type="CDD" id="cd03467">
    <property type="entry name" value="Rieske"/>
    <property type="match status" value="1"/>
</dbReference>
<evidence type="ECO:0000313" key="9">
    <source>
        <dbReference type="EMBL" id="BDG02316.1"/>
    </source>
</evidence>
<keyword evidence="7" id="KW-0812">Transmembrane</keyword>
<protein>
    <recommendedName>
        <fullName evidence="8">Rieske domain-containing protein</fullName>
    </recommendedName>
</protein>
<dbReference type="PRINTS" id="PR00162">
    <property type="entry name" value="RIESKE"/>
</dbReference>
<dbReference type="PROSITE" id="PS51296">
    <property type="entry name" value="RIESKE"/>
    <property type="match status" value="1"/>
</dbReference>
<dbReference type="InterPro" id="IPR036922">
    <property type="entry name" value="Rieske_2Fe-2S_sf"/>
</dbReference>
<evidence type="ECO:0000256" key="2">
    <source>
        <dbReference type="ARBA" id="ARBA00022723"/>
    </source>
</evidence>